<keyword evidence="8" id="KW-1278">Translocase</keyword>
<dbReference type="SUPFAM" id="SSF52540">
    <property type="entry name" value="P-loop containing nucleoside triphosphate hydrolases"/>
    <property type="match status" value="2"/>
</dbReference>
<accession>A0A7G9GA78</accession>
<dbReference type="Pfam" id="PF00005">
    <property type="entry name" value="ABC_tran"/>
    <property type="match status" value="2"/>
</dbReference>
<dbReference type="CDD" id="cd03215">
    <property type="entry name" value="ABC_Carb_Monos_II"/>
    <property type="match status" value="1"/>
</dbReference>
<keyword evidence="3" id="KW-1003">Cell membrane</keyword>
<gene>
    <name evidence="11" type="ORF">H9Q79_12380</name>
</gene>
<comment type="subcellular location">
    <subcellularLocation>
        <location evidence="1">Cell membrane</location>
        <topology evidence="1">Peripheral membrane protein</topology>
    </subcellularLocation>
</comment>
<name>A0A7G9GA78_9FIRM</name>
<feature type="domain" description="ABC transporter" evidence="10">
    <location>
        <begin position="253"/>
        <end position="498"/>
    </location>
</feature>
<keyword evidence="12" id="KW-1185">Reference proteome</keyword>
<keyword evidence="9" id="KW-0472">Membrane</keyword>
<dbReference type="AlphaFoldDB" id="A0A7G9GA78"/>
<feature type="domain" description="ABC transporter" evidence="10">
    <location>
        <begin position="5"/>
        <end position="242"/>
    </location>
</feature>
<evidence type="ECO:0000256" key="3">
    <source>
        <dbReference type="ARBA" id="ARBA00022475"/>
    </source>
</evidence>
<proteinExistence type="predicted"/>
<evidence type="ECO:0000313" key="12">
    <source>
        <dbReference type="Proteomes" id="UP000515860"/>
    </source>
</evidence>
<evidence type="ECO:0000259" key="10">
    <source>
        <dbReference type="PROSITE" id="PS50893"/>
    </source>
</evidence>
<reference evidence="11 12" key="1">
    <citation type="submission" date="2020-08" db="EMBL/GenBank/DDBJ databases">
        <authorList>
            <person name="Liu C."/>
            <person name="Sun Q."/>
        </authorList>
    </citation>
    <scope>NUCLEOTIDE SEQUENCE [LARGE SCALE GENOMIC DNA]</scope>
    <source>
        <strain evidence="11 12">NSJ-29</strain>
    </source>
</reference>
<dbReference type="CDD" id="cd03216">
    <property type="entry name" value="ABC_Carb_Monos_I"/>
    <property type="match status" value="1"/>
</dbReference>
<organism evidence="11 12">
    <name type="scientific">Wansuia hejianensis</name>
    <dbReference type="NCBI Taxonomy" id="2763667"/>
    <lineage>
        <taxon>Bacteria</taxon>
        <taxon>Bacillati</taxon>
        <taxon>Bacillota</taxon>
        <taxon>Clostridia</taxon>
        <taxon>Lachnospirales</taxon>
        <taxon>Lachnospiraceae</taxon>
        <taxon>Wansuia</taxon>
    </lineage>
</organism>
<evidence type="ECO:0000256" key="6">
    <source>
        <dbReference type="ARBA" id="ARBA00022741"/>
    </source>
</evidence>
<dbReference type="GO" id="GO:0005524">
    <property type="term" value="F:ATP binding"/>
    <property type="evidence" value="ECO:0007669"/>
    <property type="project" value="UniProtKB-KW"/>
</dbReference>
<dbReference type="InterPro" id="IPR050107">
    <property type="entry name" value="ABC_carbohydrate_import_ATPase"/>
</dbReference>
<dbReference type="InterPro" id="IPR027417">
    <property type="entry name" value="P-loop_NTPase"/>
</dbReference>
<evidence type="ECO:0000256" key="5">
    <source>
        <dbReference type="ARBA" id="ARBA00022737"/>
    </source>
</evidence>
<evidence type="ECO:0000256" key="7">
    <source>
        <dbReference type="ARBA" id="ARBA00022840"/>
    </source>
</evidence>
<dbReference type="GO" id="GO:0016887">
    <property type="term" value="F:ATP hydrolysis activity"/>
    <property type="evidence" value="ECO:0007669"/>
    <property type="project" value="InterPro"/>
</dbReference>
<dbReference type="EMBL" id="CP060635">
    <property type="protein sequence ID" value="QNM07710.1"/>
    <property type="molecule type" value="Genomic_DNA"/>
</dbReference>
<protein>
    <submittedName>
        <fullName evidence="11">Sugar ABC transporter ATP-binding protein</fullName>
    </submittedName>
</protein>
<dbReference type="Gene3D" id="3.40.50.300">
    <property type="entry name" value="P-loop containing nucleotide triphosphate hydrolases"/>
    <property type="match status" value="2"/>
</dbReference>
<evidence type="ECO:0000313" key="11">
    <source>
        <dbReference type="EMBL" id="QNM07710.1"/>
    </source>
</evidence>
<evidence type="ECO:0000256" key="9">
    <source>
        <dbReference type="ARBA" id="ARBA00023136"/>
    </source>
</evidence>
<keyword evidence="4" id="KW-0762">Sugar transport</keyword>
<dbReference type="Proteomes" id="UP000515860">
    <property type="component" value="Chromosome"/>
</dbReference>
<dbReference type="InterPro" id="IPR017871">
    <property type="entry name" value="ABC_transporter-like_CS"/>
</dbReference>
<dbReference type="PANTHER" id="PTHR43790:SF3">
    <property type="entry name" value="D-ALLOSE IMPORT ATP-BINDING PROTEIN ALSA-RELATED"/>
    <property type="match status" value="1"/>
</dbReference>
<dbReference type="RefSeq" id="WP_249328405.1">
    <property type="nucleotide sequence ID" value="NZ_CP060635.1"/>
</dbReference>
<evidence type="ECO:0000256" key="1">
    <source>
        <dbReference type="ARBA" id="ARBA00004202"/>
    </source>
</evidence>
<dbReference type="PROSITE" id="PS50893">
    <property type="entry name" value="ABC_TRANSPORTER_2"/>
    <property type="match status" value="2"/>
</dbReference>
<evidence type="ECO:0000256" key="2">
    <source>
        <dbReference type="ARBA" id="ARBA00022448"/>
    </source>
</evidence>
<sequence>MGIVLEAKGISKYFPAMKALDHIDFDLRAGEVHILLGENGAGKSTLAKCLLGAYVPEEGEIFLKGEKLHLNSAKDALEKGIAAVYQEFTLVPYLTVAQNIFLNREFKNKLGLIDHRAMEHKAKEYLHTLNCDYINVKSVVKKLSVAEQQMVEIAKALSFNPKIIVFDEPTATLSEREIDSLFVQIHKLKAEGIGIIYVSHRMQEFSQIGDRITVLRDGRKISTVDVGEKTDEDLVKMMVGRDVTSVYVRNQNQPAEEVLETEDLCDRSGRVKGVTISVRKGEIVGLAGLVGAGRTETARLIFGIDPVKSGRLKVKGQEINGRNTPLRMVRMGMGMVCEDRKQQGLALKDSVAWNIMAVSLKRYFPKGIINNKKMIEICKDYRKSLRIATPNVYKQCKYLSGGNQQKVVLAKWLSNQPEILIFDEPTRGIDIGAKMEIYTLMDRLAGEGKAILLISSELPEIIGMSDRIYVMAEGSITAECVRGEENFNQESIGAMMLGISAGRPAACVSADGEDAGAAFQESGGVNGEK</sequence>
<keyword evidence="2" id="KW-0813">Transport</keyword>
<dbReference type="InterPro" id="IPR003593">
    <property type="entry name" value="AAA+_ATPase"/>
</dbReference>
<evidence type="ECO:0000256" key="4">
    <source>
        <dbReference type="ARBA" id="ARBA00022597"/>
    </source>
</evidence>
<keyword evidence="7 11" id="KW-0067">ATP-binding</keyword>
<dbReference type="KEGG" id="whj:H9Q79_12380"/>
<dbReference type="InterPro" id="IPR003439">
    <property type="entry name" value="ABC_transporter-like_ATP-bd"/>
</dbReference>
<evidence type="ECO:0000256" key="8">
    <source>
        <dbReference type="ARBA" id="ARBA00022967"/>
    </source>
</evidence>
<dbReference type="PROSITE" id="PS00211">
    <property type="entry name" value="ABC_TRANSPORTER_1"/>
    <property type="match status" value="1"/>
</dbReference>
<keyword evidence="6" id="KW-0547">Nucleotide-binding</keyword>
<dbReference type="GO" id="GO:0005886">
    <property type="term" value="C:plasma membrane"/>
    <property type="evidence" value="ECO:0007669"/>
    <property type="project" value="UniProtKB-SubCell"/>
</dbReference>
<dbReference type="FunFam" id="3.40.50.300:FF:000127">
    <property type="entry name" value="Ribose import ATP-binding protein RbsA"/>
    <property type="match status" value="1"/>
</dbReference>
<dbReference type="SMART" id="SM00382">
    <property type="entry name" value="AAA"/>
    <property type="match status" value="2"/>
</dbReference>
<keyword evidence="5" id="KW-0677">Repeat</keyword>
<dbReference type="PANTHER" id="PTHR43790">
    <property type="entry name" value="CARBOHYDRATE TRANSPORT ATP-BINDING PROTEIN MG119-RELATED"/>
    <property type="match status" value="1"/>
</dbReference>